<reference evidence="2" key="1">
    <citation type="journal article" date="2014" name="Proc. Natl. Acad. Sci. U.S.A.">
        <title>Extensive sampling of basidiomycete genomes demonstrates inadequacy of the white-rot/brown-rot paradigm for wood decay fungi.</title>
        <authorList>
            <person name="Riley R."/>
            <person name="Salamov A.A."/>
            <person name="Brown D.W."/>
            <person name="Nagy L.G."/>
            <person name="Floudas D."/>
            <person name="Held B.W."/>
            <person name="Levasseur A."/>
            <person name="Lombard V."/>
            <person name="Morin E."/>
            <person name="Otillar R."/>
            <person name="Lindquist E.A."/>
            <person name="Sun H."/>
            <person name="LaButti K.M."/>
            <person name="Schmutz J."/>
            <person name="Jabbour D."/>
            <person name="Luo H."/>
            <person name="Baker S.E."/>
            <person name="Pisabarro A.G."/>
            <person name="Walton J.D."/>
            <person name="Blanchette R.A."/>
            <person name="Henrissat B."/>
            <person name="Martin F."/>
            <person name="Cullen D."/>
            <person name="Hibbett D.S."/>
            <person name="Grigoriev I.V."/>
        </authorList>
    </citation>
    <scope>NUCLEOTIDE SEQUENCE [LARGE SCALE GENOMIC DNA]</scope>
    <source>
        <strain evidence="2">CBS 339.88</strain>
    </source>
</reference>
<keyword evidence="2" id="KW-1185">Reference proteome</keyword>
<dbReference type="AlphaFoldDB" id="A0A067TBG3"/>
<name>A0A067TBG3_GALM3</name>
<gene>
    <name evidence="1" type="ORF">GALMADRAFT_137481</name>
</gene>
<evidence type="ECO:0000313" key="2">
    <source>
        <dbReference type="Proteomes" id="UP000027222"/>
    </source>
</evidence>
<dbReference type="EMBL" id="KL142373">
    <property type="protein sequence ID" value="KDR79702.1"/>
    <property type="molecule type" value="Genomic_DNA"/>
</dbReference>
<dbReference type="OrthoDB" id="2745898at2759"/>
<evidence type="ECO:0000313" key="1">
    <source>
        <dbReference type="EMBL" id="KDR79702.1"/>
    </source>
</evidence>
<sequence length="471" mass="52882">MIPPFFPLIVTSPVYRGHIQVITSSVAKSLDLISRHGRQRFPQELIDLLIEHIHQGLKGNEAQKALKACTLVSQSFSAKSRKYLLSAIVISNRLQPPEGELLNWLELESARRRQRLEDLGVLIESESDFNALIRKVHIQVESQTLFDSSSGLRSVLDALASHAKNLETLWITGDGIGPISWPRGRQSIARPLNNLLGSVKFIHLRISSLSNLSTDIFMRCPSARSFHLVSTTFRQAEHANSQSISHPSSLKQLDLQLRLNDFRENFSRFNVDLSNLQWFRLEIDEHRDVASAWDLIKRARPSLRSLELLLVVLNRQVVFVQTMPSLPAEAIDISKLPKLVKLRLNIHICTSKVMPPMGEIFVLLTHTTSPSQLQSLKIDLGARVCLPDVLQFLENGDPAWIVLNPNNLCEKHALLQSVSVKLILKVNPLPPQPGLIMEDMEKSLRNALLSLILPPPRTSVVATLNVDVVIC</sequence>
<protein>
    <recommendedName>
        <fullName evidence="3">F-box domain-containing protein</fullName>
    </recommendedName>
</protein>
<evidence type="ECO:0008006" key="3">
    <source>
        <dbReference type="Google" id="ProtNLM"/>
    </source>
</evidence>
<accession>A0A067TBG3</accession>
<dbReference type="Proteomes" id="UP000027222">
    <property type="component" value="Unassembled WGS sequence"/>
</dbReference>
<proteinExistence type="predicted"/>
<dbReference type="HOGENOM" id="CLU_614004_0_0_1"/>
<organism evidence="1 2">
    <name type="scientific">Galerina marginata (strain CBS 339.88)</name>
    <dbReference type="NCBI Taxonomy" id="685588"/>
    <lineage>
        <taxon>Eukaryota</taxon>
        <taxon>Fungi</taxon>
        <taxon>Dikarya</taxon>
        <taxon>Basidiomycota</taxon>
        <taxon>Agaricomycotina</taxon>
        <taxon>Agaricomycetes</taxon>
        <taxon>Agaricomycetidae</taxon>
        <taxon>Agaricales</taxon>
        <taxon>Agaricineae</taxon>
        <taxon>Strophariaceae</taxon>
        <taxon>Galerina</taxon>
    </lineage>
</organism>